<name>A0A8J1XKV8_OWEFU</name>
<dbReference type="OrthoDB" id="3169036at2759"/>
<proteinExistence type="predicted"/>
<dbReference type="SUPFAM" id="SSF144232">
    <property type="entry name" value="HIT/MYND zinc finger-like"/>
    <property type="match status" value="1"/>
</dbReference>
<feature type="non-terminal residue" evidence="1">
    <location>
        <position position="1"/>
    </location>
</feature>
<dbReference type="InterPro" id="IPR002893">
    <property type="entry name" value="Znf_MYND"/>
</dbReference>
<evidence type="ECO:0000313" key="1">
    <source>
        <dbReference type="EMBL" id="CAH1776346.1"/>
    </source>
</evidence>
<dbReference type="PANTHER" id="PTHR46920">
    <property type="match status" value="1"/>
</dbReference>
<organism evidence="1 2">
    <name type="scientific">Owenia fusiformis</name>
    <name type="common">Polychaete worm</name>
    <dbReference type="NCBI Taxonomy" id="6347"/>
    <lineage>
        <taxon>Eukaryota</taxon>
        <taxon>Metazoa</taxon>
        <taxon>Spiralia</taxon>
        <taxon>Lophotrochozoa</taxon>
        <taxon>Annelida</taxon>
        <taxon>Polychaeta</taxon>
        <taxon>Sedentaria</taxon>
        <taxon>Canalipalpata</taxon>
        <taxon>Sabellida</taxon>
        <taxon>Oweniida</taxon>
        <taxon>Oweniidae</taxon>
        <taxon>Owenia</taxon>
    </lineage>
</organism>
<protein>
    <submittedName>
        <fullName evidence="1">Uncharacterized protein</fullName>
    </submittedName>
</protein>
<dbReference type="Proteomes" id="UP000749559">
    <property type="component" value="Unassembled WGS sequence"/>
</dbReference>
<gene>
    <name evidence="1" type="ORF">OFUS_LOCUS3526</name>
</gene>
<dbReference type="Pfam" id="PF01753">
    <property type="entry name" value="zf-MYND"/>
    <property type="match status" value="1"/>
</dbReference>
<dbReference type="PANTHER" id="PTHR46920:SF1">
    <property type="entry name" value="PROTEIN MSS51 HOMOLOG, MITOCHONDRIAL-RELATED"/>
    <property type="match status" value="1"/>
</dbReference>
<sequence length="147" mass="16659">MEPLPVCAKCEKFKNAMKICTRCRLVYYCGRDCQITDWARHKVTCNSNLQLQQVNNGIQQVNQEVQQVNHGIQHGNTEEVIGGEQNNQQDNQVMIHGIETNVTPGRIDIQNEQTNLSKTQARVSETNDKCKPSLNVPDLSHTENVKN</sequence>
<keyword evidence="2" id="KW-1185">Reference proteome</keyword>
<dbReference type="InterPro" id="IPR052839">
    <property type="entry name" value="Mito_gene_expr_regulator"/>
</dbReference>
<accession>A0A8J1XKV8</accession>
<dbReference type="EMBL" id="CAIIXF020000002">
    <property type="protein sequence ID" value="CAH1776346.1"/>
    <property type="molecule type" value="Genomic_DNA"/>
</dbReference>
<dbReference type="Gene3D" id="6.10.140.2220">
    <property type="match status" value="1"/>
</dbReference>
<dbReference type="PROSITE" id="PS01360">
    <property type="entry name" value="ZF_MYND_1"/>
    <property type="match status" value="1"/>
</dbReference>
<dbReference type="AlphaFoldDB" id="A0A8J1XKV8"/>
<reference evidence="1" key="1">
    <citation type="submission" date="2022-03" db="EMBL/GenBank/DDBJ databases">
        <authorList>
            <person name="Martin C."/>
        </authorList>
    </citation>
    <scope>NUCLEOTIDE SEQUENCE</scope>
</reference>
<dbReference type="PROSITE" id="PS50865">
    <property type="entry name" value="ZF_MYND_2"/>
    <property type="match status" value="1"/>
</dbReference>
<evidence type="ECO:0000313" key="2">
    <source>
        <dbReference type="Proteomes" id="UP000749559"/>
    </source>
</evidence>
<comment type="caution">
    <text evidence="1">The sequence shown here is derived from an EMBL/GenBank/DDBJ whole genome shotgun (WGS) entry which is preliminary data.</text>
</comment>